<sequence length="118" mass="14031">QTKRDTDLLKKDNTVLRTYQEAINQKLNLTESNTIGENWNKTRKAILDAAKDTLRKDKQERNGTWFEECRGSIQNKNRARGNMMARNTRSNKEPYNNLRRETRKMMKKKKGESLEREL</sequence>
<keyword evidence="3" id="KW-1185">Reference proteome</keyword>
<dbReference type="Proteomes" id="UP001516400">
    <property type="component" value="Unassembled WGS sequence"/>
</dbReference>
<gene>
    <name evidence="2" type="ORF">HHI36_020644</name>
</gene>
<evidence type="ECO:0000256" key="1">
    <source>
        <dbReference type="SAM" id="MobiDB-lite"/>
    </source>
</evidence>
<feature type="non-terminal residue" evidence="2">
    <location>
        <position position="1"/>
    </location>
</feature>
<comment type="caution">
    <text evidence="2">The sequence shown here is derived from an EMBL/GenBank/DDBJ whole genome shotgun (WGS) entry which is preliminary data.</text>
</comment>
<reference evidence="2 3" key="1">
    <citation type="journal article" date="2021" name="BMC Biol.">
        <title>Horizontally acquired antibacterial genes associated with adaptive radiation of ladybird beetles.</title>
        <authorList>
            <person name="Li H.S."/>
            <person name="Tang X.F."/>
            <person name="Huang Y.H."/>
            <person name="Xu Z.Y."/>
            <person name="Chen M.L."/>
            <person name="Du X.Y."/>
            <person name="Qiu B.Y."/>
            <person name="Chen P.T."/>
            <person name="Zhang W."/>
            <person name="Slipinski A."/>
            <person name="Escalona H.E."/>
            <person name="Waterhouse R.M."/>
            <person name="Zwick A."/>
            <person name="Pang H."/>
        </authorList>
    </citation>
    <scope>NUCLEOTIDE SEQUENCE [LARGE SCALE GENOMIC DNA]</scope>
    <source>
        <strain evidence="2">SYSU2018</strain>
    </source>
</reference>
<dbReference type="AlphaFoldDB" id="A0ABD2NBI7"/>
<organism evidence="2 3">
    <name type="scientific">Cryptolaemus montrouzieri</name>
    <dbReference type="NCBI Taxonomy" id="559131"/>
    <lineage>
        <taxon>Eukaryota</taxon>
        <taxon>Metazoa</taxon>
        <taxon>Ecdysozoa</taxon>
        <taxon>Arthropoda</taxon>
        <taxon>Hexapoda</taxon>
        <taxon>Insecta</taxon>
        <taxon>Pterygota</taxon>
        <taxon>Neoptera</taxon>
        <taxon>Endopterygota</taxon>
        <taxon>Coleoptera</taxon>
        <taxon>Polyphaga</taxon>
        <taxon>Cucujiformia</taxon>
        <taxon>Coccinelloidea</taxon>
        <taxon>Coccinellidae</taxon>
        <taxon>Scymninae</taxon>
        <taxon>Scymnini</taxon>
        <taxon>Cryptolaemus</taxon>
    </lineage>
</organism>
<feature type="region of interest" description="Disordered" evidence="1">
    <location>
        <begin position="78"/>
        <end position="118"/>
    </location>
</feature>
<name>A0ABD2NBI7_9CUCU</name>
<evidence type="ECO:0000313" key="3">
    <source>
        <dbReference type="Proteomes" id="UP001516400"/>
    </source>
</evidence>
<accession>A0ABD2NBI7</accession>
<evidence type="ECO:0000313" key="2">
    <source>
        <dbReference type="EMBL" id="KAL3275909.1"/>
    </source>
</evidence>
<dbReference type="EMBL" id="JABFTP020000083">
    <property type="protein sequence ID" value="KAL3275909.1"/>
    <property type="molecule type" value="Genomic_DNA"/>
</dbReference>
<proteinExistence type="predicted"/>
<protein>
    <submittedName>
        <fullName evidence="2">Uncharacterized protein</fullName>
    </submittedName>
</protein>